<keyword evidence="3" id="KW-1185">Reference proteome</keyword>
<gene>
    <name evidence="2" type="ORF">CR513_45918</name>
</gene>
<feature type="non-terminal residue" evidence="2">
    <location>
        <position position="1"/>
    </location>
</feature>
<accession>A0A371F7U2</accession>
<dbReference type="OrthoDB" id="778454at2759"/>
<protein>
    <recommendedName>
        <fullName evidence="4">Aspartic peptidase DDI1-type domain-containing protein</fullName>
    </recommendedName>
</protein>
<reference evidence="2" key="1">
    <citation type="submission" date="2018-05" db="EMBL/GenBank/DDBJ databases">
        <title>Draft genome of Mucuna pruriens seed.</title>
        <authorList>
            <person name="Nnadi N.E."/>
            <person name="Vos R."/>
            <person name="Hasami M.H."/>
            <person name="Devisetty U.K."/>
            <person name="Aguiy J.C."/>
        </authorList>
    </citation>
    <scope>NUCLEOTIDE SEQUENCE [LARGE SCALE GENOMIC DNA]</scope>
    <source>
        <strain evidence="2">JCA_2017</strain>
    </source>
</reference>
<evidence type="ECO:0000313" key="2">
    <source>
        <dbReference type="EMBL" id="RDX74347.1"/>
    </source>
</evidence>
<dbReference type="Proteomes" id="UP000257109">
    <property type="component" value="Unassembled WGS sequence"/>
</dbReference>
<feature type="region of interest" description="Disordered" evidence="1">
    <location>
        <begin position="29"/>
        <end position="103"/>
    </location>
</feature>
<feature type="compositionally biased region" description="Basic and acidic residues" evidence="1">
    <location>
        <begin position="71"/>
        <end position="87"/>
    </location>
</feature>
<dbReference type="EMBL" id="QJKJ01010206">
    <property type="protein sequence ID" value="RDX74347.1"/>
    <property type="molecule type" value="Genomic_DNA"/>
</dbReference>
<dbReference type="InterPro" id="IPR021109">
    <property type="entry name" value="Peptidase_aspartic_dom_sf"/>
</dbReference>
<evidence type="ECO:0008006" key="4">
    <source>
        <dbReference type="Google" id="ProtNLM"/>
    </source>
</evidence>
<evidence type="ECO:0000256" key="1">
    <source>
        <dbReference type="SAM" id="MobiDB-lite"/>
    </source>
</evidence>
<comment type="caution">
    <text evidence="2">The sequence shown here is derived from an EMBL/GenBank/DDBJ whole genome shotgun (WGS) entry which is preliminary data.</text>
</comment>
<organism evidence="2 3">
    <name type="scientific">Mucuna pruriens</name>
    <name type="common">Velvet bean</name>
    <name type="synonym">Dolichos pruriens</name>
    <dbReference type="NCBI Taxonomy" id="157652"/>
    <lineage>
        <taxon>Eukaryota</taxon>
        <taxon>Viridiplantae</taxon>
        <taxon>Streptophyta</taxon>
        <taxon>Embryophyta</taxon>
        <taxon>Tracheophyta</taxon>
        <taxon>Spermatophyta</taxon>
        <taxon>Magnoliopsida</taxon>
        <taxon>eudicotyledons</taxon>
        <taxon>Gunneridae</taxon>
        <taxon>Pentapetalae</taxon>
        <taxon>rosids</taxon>
        <taxon>fabids</taxon>
        <taxon>Fabales</taxon>
        <taxon>Fabaceae</taxon>
        <taxon>Papilionoideae</taxon>
        <taxon>50 kb inversion clade</taxon>
        <taxon>NPAAA clade</taxon>
        <taxon>indigoferoid/millettioid clade</taxon>
        <taxon>Phaseoleae</taxon>
        <taxon>Mucuna</taxon>
    </lineage>
</organism>
<evidence type="ECO:0000313" key="3">
    <source>
        <dbReference type="Proteomes" id="UP000257109"/>
    </source>
</evidence>
<dbReference type="PANTHER" id="PTHR33067">
    <property type="entry name" value="RNA-DIRECTED DNA POLYMERASE-RELATED"/>
    <property type="match status" value="1"/>
</dbReference>
<name>A0A371F7U2_MUCPR</name>
<dbReference type="AlphaFoldDB" id="A0A371F7U2"/>
<sequence>MQFQQNMTATIQDLKTQIGQLANTVSQLQSAGSSNLPSQSIPNPRGNASVVTLRSGKELPQPTLQQMPRSLEADSEHNADLQSRPEKAVPLPFPSRTMSARKPESDEELLKMFRKVPKYAKFLKELCTHKRRKIKGSREIGGMVSALIKNEELTIALPRKCRDPGIFSIPCTISDCTIADAMLDLGASINVMPTSIYRSLNFGDLEPTGMTIQLANKSIVQPLGVLEDVLV</sequence>
<dbReference type="Gene3D" id="2.40.70.10">
    <property type="entry name" value="Acid Proteases"/>
    <property type="match status" value="1"/>
</dbReference>
<proteinExistence type="predicted"/>
<dbReference type="PANTHER" id="PTHR33067:SF15">
    <property type="entry name" value="RNA-DIRECTED DNA POLYMERASE"/>
    <property type="match status" value="1"/>
</dbReference>
<feature type="compositionally biased region" description="Polar residues" evidence="1">
    <location>
        <begin position="29"/>
        <end position="42"/>
    </location>
</feature>